<dbReference type="VEuPathDB" id="VectorBase:LLOJ005661"/>
<proteinExistence type="predicted"/>
<organism evidence="1 2">
    <name type="scientific">Lutzomyia longipalpis</name>
    <name type="common">Sand fly</name>
    <dbReference type="NCBI Taxonomy" id="7200"/>
    <lineage>
        <taxon>Eukaryota</taxon>
        <taxon>Metazoa</taxon>
        <taxon>Ecdysozoa</taxon>
        <taxon>Arthropoda</taxon>
        <taxon>Hexapoda</taxon>
        <taxon>Insecta</taxon>
        <taxon>Pterygota</taxon>
        <taxon>Neoptera</taxon>
        <taxon>Endopterygota</taxon>
        <taxon>Diptera</taxon>
        <taxon>Nematocera</taxon>
        <taxon>Psychodoidea</taxon>
        <taxon>Psychodidae</taxon>
        <taxon>Lutzomyia</taxon>
        <taxon>Lutzomyia</taxon>
    </lineage>
</organism>
<protein>
    <submittedName>
        <fullName evidence="1">Uncharacterized protein</fullName>
    </submittedName>
</protein>
<evidence type="ECO:0000313" key="1">
    <source>
        <dbReference type="EnsemblMetazoa" id="LLOJ005661-PA"/>
    </source>
</evidence>
<accession>A0A1B0GIZ0</accession>
<dbReference type="EnsemblMetazoa" id="LLOJ005661-RA">
    <property type="protein sequence ID" value="LLOJ005661-PA"/>
    <property type="gene ID" value="LLOJ005661"/>
</dbReference>
<reference evidence="1" key="1">
    <citation type="submission" date="2020-05" db="UniProtKB">
        <authorList>
            <consortium name="EnsemblMetazoa"/>
        </authorList>
    </citation>
    <scope>IDENTIFICATION</scope>
    <source>
        <strain evidence="1">Jacobina</strain>
    </source>
</reference>
<sequence>MEQLVVEIKVFKLT</sequence>
<dbReference type="Proteomes" id="UP000092461">
    <property type="component" value="Unassembled WGS sequence"/>
</dbReference>
<name>A0A1B0GIZ0_LUTLO</name>
<dbReference type="EMBL" id="AJWK01017921">
    <property type="status" value="NOT_ANNOTATED_CDS"/>
    <property type="molecule type" value="Genomic_DNA"/>
</dbReference>
<evidence type="ECO:0000313" key="2">
    <source>
        <dbReference type="Proteomes" id="UP000092461"/>
    </source>
</evidence>
<keyword evidence="2" id="KW-1185">Reference proteome</keyword>